<accession>A0A1Q2CYK5</accession>
<evidence type="ECO:0000313" key="3">
    <source>
        <dbReference type="EMBL" id="AQP51229.1"/>
    </source>
</evidence>
<organism evidence="3 4">
    <name type="scientific">Tessaracoccus flavescens</name>
    <dbReference type="NCBI Taxonomy" id="399497"/>
    <lineage>
        <taxon>Bacteria</taxon>
        <taxon>Bacillati</taxon>
        <taxon>Actinomycetota</taxon>
        <taxon>Actinomycetes</taxon>
        <taxon>Propionibacteriales</taxon>
        <taxon>Propionibacteriaceae</taxon>
        <taxon>Tessaracoccus</taxon>
    </lineage>
</organism>
<evidence type="ECO:0000259" key="2">
    <source>
        <dbReference type="Pfam" id="PF03432"/>
    </source>
</evidence>
<dbReference type="OrthoDB" id="2080707at2"/>
<dbReference type="RefSeq" id="WP_077350335.1">
    <property type="nucleotide sequence ID" value="NZ_CP019607.1"/>
</dbReference>
<feature type="compositionally biased region" description="Basic and acidic residues" evidence="1">
    <location>
        <begin position="376"/>
        <end position="422"/>
    </location>
</feature>
<feature type="domain" description="MobA/VirD2-like nuclease" evidence="2">
    <location>
        <begin position="49"/>
        <end position="158"/>
    </location>
</feature>
<feature type="compositionally biased region" description="Polar residues" evidence="1">
    <location>
        <begin position="1"/>
        <end position="12"/>
    </location>
</feature>
<reference evidence="3 4" key="1">
    <citation type="journal article" date="2008" name="Int. J. Syst. Evol. Microbiol.">
        <title>Tessaracoccus flavescens sp. nov., isolated from marine sediment.</title>
        <authorList>
            <person name="Lee D.W."/>
            <person name="Lee S.D."/>
        </authorList>
    </citation>
    <scope>NUCLEOTIDE SEQUENCE [LARGE SCALE GENOMIC DNA]</scope>
    <source>
        <strain evidence="3 4">SST-39T</strain>
    </source>
</reference>
<feature type="compositionally biased region" description="Basic and acidic residues" evidence="1">
    <location>
        <begin position="331"/>
        <end position="366"/>
    </location>
</feature>
<sequence length="428" mass="47952">MSTTHYSPSASAADTERYIRGKEDERGVAITCDVPGGPGAFSARARALTQNTTREVEALHYRQSFSDEEFDPKNPEHVQRVNDLGYQLAKKMHPDSDCLVVSHVDGRGKKPHNHILVLNHNNRTGKALSDYRTFHDRKAGNQKGVQSANDELMREHGLSVVKRLEHAPKDWELRREDFAEGSLDREMGDRMSAALADPRAVDKAGLVSVIEEQNQQLGDDGDRVPRMRLHSPVSKKGKRAGQETWTLYIEDRRGESGRAERRKRTSALSADFTPEGAAAFFDYHQQQKEQEHERSARQAEAAERARAAAAAARQSGDDGGVDLDPHRRRGAEREARPAGRAAEEARGVREGHGRGDDEAAGEDRGPGVDLLALQRRVREDREYREQAERDREHARRVRAESQRRELERRVAELGRGGAEESRGYGLGD</sequence>
<proteinExistence type="predicted"/>
<feature type="region of interest" description="Disordered" evidence="1">
    <location>
        <begin position="214"/>
        <end position="240"/>
    </location>
</feature>
<dbReference type="STRING" id="399497.BW733_10695"/>
<dbReference type="Proteomes" id="UP000188235">
    <property type="component" value="Chromosome"/>
</dbReference>
<feature type="compositionally biased region" description="Basic residues" evidence="1">
    <location>
        <begin position="226"/>
        <end position="239"/>
    </location>
</feature>
<evidence type="ECO:0000313" key="4">
    <source>
        <dbReference type="Proteomes" id="UP000188235"/>
    </source>
</evidence>
<keyword evidence="4" id="KW-1185">Reference proteome</keyword>
<gene>
    <name evidence="3" type="ORF">BW733_10695</name>
</gene>
<dbReference type="KEGG" id="tfa:BW733_10695"/>
<feature type="compositionally biased region" description="Basic and acidic residues" evidence="1">
    <location>
        <begin position="285"/>
        <end position="306"/>
    </location>
</feature>
<evidence type="ECO:0000256" key="1">
    <source>
        <dbReference type="SAM" id="MobiDB-lite"/>
    </source>
</evidence>
<feature type="region of interest" description="Disordered" evidence="1">
    <location>
        <begin position="253"/>
        <end position="273"/>
    </location>
</feature>
<dbReference type="Pfam" id="PF03432">
    <property type="entry name" value="Relaxase"/>
    <property type="match status" value="1"/>
</dbReference>
<protein>
    <submittedName>
        <fullName evidence="3">Mobilization protein</fullName>
    </submittedName>
</protein>
<feature type="region of interest" description="Disordered" evidence="1">
    <location>
        <begin position="285"/>
        <end position="428"/>
    </location>
</feature>
<dbReference type="AlphaFoldDB" id="A0A1Q2CYK5"/>
<dbReference type="EMBL" id="CP019607">
    <property type="protein sequence ID" value="AQP51229.1"/>
    <property type="molecule type" value="Genomic_DNA"/>
</dbReference>
<dbReference type="InterPro" id="IPR005094">
    <property type="entry name" value="Endonuclease_MobA/VirD2"/>
</dbReference>
<feature type="region of interest" description="Disordered" evidence="1">
    <location>
        <begin position="1"/>
        <end position="21"/>
    </location>
</feature>
<name>A0A1Q2CYK5_9ACTN</name>